<protein>
    <submittedName>
        <fullName evidence="2">Uncharacterized protein</fullName>
    </submittedName>
</protein>
<proteinExistence type="predicted"/>
<feature type="signal peptide" evidence="1">
    <location>
        <begin position="1"/>
        <end position="27"/>
    </location>
</feature>
<evidence type="ECO:0000313" key="2">
    <source>
        <dbReference type="EMBL" id="ABM77328.1"/>
    </source>
</evidence>
<dbReference type="STRING" id="59922.P9303_05761"/>
<accession>A2C768</accession>
<organism evidence="2 3">
    <name type="scientific">Prochlorococcus marinus (strain MIT 9303)</name>
    <dbReference type="NCBI Taxonomy" id="59922"/>
    <lineage>
        <taxon>Bacteria</taxon>
        <taxon>Bacillati</taxon>
        <taxon>Cyanobacteriota</taxon>
        <taxon>Cyanophyceae</taxon>
        <taxon>Synechococcales</taxon>
        <taxon>Prochlorococcaceae</taxon>
        <taxon>Prochlorococcus</taxon>
    </lineage>
</organism>
<dbReference type="KEGG" id="pmf:P9303_05761"/>
<dbReference type="HOGENOM" id="CLU_1459018_0_0_3"/>
<dbReference type="EMBL" id="CP000554">
    <property type="protein sequence ID" value="ABM77328.1"/>
    <property type="molecule type" value="Genomic_DNA"/>
</dbReference>
<dbReference type="Proteomes" id="UP000002274">
    <property type="component" value="Chromosome"/>
</dbReference>
<reference evidence="2 3" key="1">
    <citation type="journal article" date="2007" name="PLoS Genet.">
        <title>Patterns and implications of gene gain and loss in the evolution of Prochlorococcus.</title>
        <authorList>
            <person name="Kettler G.C."/>
            <person name="Martiny A.C."/>
            <person name="Huang K."/>
            <person name="Zucker J."/>
            <person name="Coleman M.L."/>
            <person name="Rodrigue S."/>
            <person name="Chen F."/>
            <person name="Lapidus A."/>
            <person name="Ferriera S."/>
            <person name="Johnson J."/>
            <person name="Steglich C."/>
            <person name="Church G.M."/>
            <person name="Richardson P."/>
            <person name="Chisholm S.W."/>
        </authorList>
    </citation>
    <scope>NUCLEOTIDE SEQUENCE [LARGE SCALE GENOMIC DNA]</scope>
    <source>
        <strain evidence="2 3">MIT 9303</strain>
    </source>
</reference>
<dbReference type="RefSeq" id="WP_011825248.1">
    <property type="nucleotide sequence ID" value="NC_008820.1"/>
</dbReference>
<keyword evidence="1" id="KW-0732">Signal</keyword>
<gene>
    <name evidence="2" type="ordered locus">P9303_05761</name>
</gene>
<name>A2C768_PROM3</name>
<evidence type="ECO:0000313" key="3">
    <source>
        <dbReference type="Proteomes" id="UP000002274"/>
    </source>
</evidence>
<dbReference type="Gene3D" id="2.60.40.2700">
    <property type="match status" value="1"/>
</dbReference>
<evidence type="ECO:0000256" key="1">
    <source>
        <dbReference type="SAM" id="SignalP"/>
    </source>
</evidence>
<dbReference type="BioCyc" id="PMAR59922:G1G80-529-MONOMER"/>
<feature type="chain" id="PRO_5002642629" evidence="1">
    <location>
        <begin position="28"/>
        <end position="170"/>
    </location>
</feature>
<sequence>MSPTSRTKCVSLMSVVALSLGWQGAQAQGMLPGCRLENGSLQCVPGLTASPQEQIHVLEGRISEDQKSEEQVEQNIEGLSRFVLEGDALEGQLLKADLMLDGDAIESVHIHWYRRKGNGHWQLVANTSETTYQLGSDDLGRSLMAVLTVSTSDGNVNRTNSNVIGPITPR</sequence>
<dbReference type="AlphaFoldDB" id="A2C768"/>